<evidence type="ECO:0000313" key="4">
    <source>
        <dbReference type="Proteomes" id="UP001187531"/>
    </source>
</evidence>
<dbReference type="PROSITE" id="PS51253">
    <property type="entry name" value="HTH_CENPB"/>
    <property type="match status" value="1"/>
</dbReference>
<dbReference type="InterPro" id="IPR006600">
    <property type="entry name" value="HTH_CenpB_DNA-bd_dom"/>
</dbReference>
<organism evidence="3 4">
    <name type="scientific">Artemia franciscana</name>
    <name type="common">Brine shrimp</name>
    <name type="synonym">Artemia sanfranciscana</name>
    <dbReference type="NCBI Taxonomy" id="6661"/>
    <lineage>
        <taxon>Eukaryota</taxon>
        <taxon>Metazoa</taxon>
        <taxon>Ecdysozoa</taxon>
        <taxon>Arthropoda</taxon>
        <taxon>Crustacea</taxon>
        <taxon>Branchiopoda</taxon>
        <taxon>Anostraca</taxon>
        <taxon>Artemiidae</taxon>
        <taxon>Artemia</taxon>
    </lineage>
</organism>
<dbReference type="GO" id="GO:0005634">
    <property type="term" value="C:nucleus"/>
    <property type="evidence" value="ECO:0007669"/>
    <property type="project" value="TreeGrafter"/>
</dbReference>
<sequence length="335" mass="37825">MPRKRKSDPSLYAWDEENMKAAVMAHLKDGMPIRTAATLHAVQKSTLSRYCKAYSASADEEKVSFRFTPRYDVKKVFSSEMEDSLESYILLSSRMNYGLTKKRTKKLAWEFAKANTLKYPKSWDDNEAAGEDWYKGFMERHTRISSRRPESTSLHRNLGFNRAAVDTFYKHLEELQSKFHFPADRIYNMDETGLSNVQQKCRKVLSPKGVKQLGATTSQERGKLVTMVGNINAMGSFIPPYLIFGRTRFVERLLDGAPPGTKAVASGKPGNAWMTTDHSAWATSELAPTAISRARAAMSAMLLESFMLIGLKKRKASRKPSFPEAICSKYGECPQ</sequence>
<comment type="caution">
    <text evidence="3">The sequence shown here is derived from an EMBL/GenBank/DDBJ whole genome shotgun (WGS) entry which is preliminary data.</text>
</comment>
<protein>
    <recommendedName>
        <fullName evidence="2">HTH CENPB-type domain-containing protein</fullName>
    </recommendedName>
</protein>
<dbReference type="Proteomes" id="UP001187531">
    <property type="component" value="Unassembled WGS sequence"/>
</dbReference>
<dbReference type="InterPro" id="IPR050863">
    <property type="entry name" value="CenT-Element_Derived"/>
</dbReference>
<evidence type="ECO:0000313" key="3">
    <source>
        <dbReference type="EMBL" id="KAK2721607.1"/>
    </source>
</evidence>
<dbReference type="GO" id="GO:0003677">
    <property type="term" value="F:DNA binding"/>
    <property type="evidence" value="ECO:0007669"/>
    <property type="project" value="UniProtKB-KW"/>
</dbReference>
<keyword evidence="4" id="KW-1185">Reference proteome</keyword>
<dbReference type="EMBL" id="JAVRJZ010000006">
    <property type="protein sequence ID" value="KAK2721607.1"/>
    <property type="molecule type" value="Genomic_DNA"/>
</dbReference>
<name>A0AA88IIN5_ARTSF</name>
<evidence type="ECO:0000256" key="1">
    <source>
        <dbReference type="ARBA" id="ARBA00023125"/>
    </source>
</evidence>
<reference evidence="3" key="1">
    <citation type="submission" date="2023-07" db="EMBL/GenBank/DDBJ databases">
        <title>Chromosome-level genome assembly of Artemia franciscana.</title>
        <authorList>
            <person name="Jo E."/>
        </authorList>
    </citation>
    <scope>NUCLEOTIDE SEQUENCE</scope>
    <source>
        <tissue evidence="3">Whole body</tissue>
    </source>
</reference>
<dbReference type="AlphaFoldDB" id="A0AA88IIN5"/>
<dbReference type="PANTHER" id="PTHR19303:SF74">
    <property type="entry name" value="POGO TRANSPOSABLE ELEMENT WITH KRAB DOMAIN"/>
    <property type="match status" value="1"/>
</dbReference>
<accession>A0AA88IIN5</accession>
<keyword evidence="1" id="KW-0238">DNA-binding</keyword>
<gene>
    <name evidence="3" type="ORF">QYM36_003789</name>
</gene>
<feature type="domain" description="HTH CENPB-type" evidence="2">
    <location>
        <begin position="69"/>
        <end position="147"/>
    </location>
</feature>
<evidence type="ECO:0000259" key="2">
    <source>
        <dbReference type="PROSITE" id="PS51253"/>
    </source>
</evidence>
<dbReference type="PANTHER" id="PTHR19303">
    <property type="entry name" value="TRANSPOSON"/>
    <property type="match status" value="1"/>
</dbReference>
<proteinExistence type="predicted"/>